<proteinExistence type="predicted"/>
<dbReference type="PANTHER" id="PTHR46082">
    <property type="entry name" value="ATP/GTP-BINDING PROTEIN-RELATED"/>
    <property type="match status" value="1"/>
</dbReference>
<dbReference type="AlphaFoldDB" id="A0A8J5PJC3"/>
<dbReference type="EMBL" id="JAELUQ010000001">
    <property type="protein sequence ID" value="KAG7420868.1"/>
    <property type="molecule type" value="Genomic_DNA"/>
</dbReference>
<reference evidence="1" key="1">
    <citation type="submission" date="2021-04" db="EMBL/GenBank/DDBJ databases">
        <title>First draft genome resource for Brassicaceae pathogens Fusarium oxysporum f. sp. raphani and Fusarium oxysporum f. sp. rapae.</title>
        <authorList>
            <person name="Asai S."/>
        </authorList>
    </citation>
    <scope>NUCLEOTIDE SEQUENCE</scope>
    <source>
        <strain evidence="1">Tf1208</strain>
    </source>
</reference>
<evidence type="ECO:0000313" key="1">
    <source>
        <dbReference type="EMBL" id="KAG7420868.1"/>
    </source>
</evidence>
<dbReference type="Proteomes" id="UP000694050">
    <property type="component" value="Unassembled WGS sequence"/>
</dbReference>
<evidence type="ECO:0000313" key="2">
    <source>
        <dbReference type="Proteomes" id="UP000694050"/>
    </source>
</evidence>
<accession>A0A8J5PJC3</accession>
<gene>
    <name evidence="1" type="ORF">Forpe1208_v001901</name>
</gene>
<dbReference type="InterPro" id="IPR053137">
    <property type="entry name" value="NLR-like"/>
</dbReference>
<dbReference type="PANTHER" id="PTHR46082:SF6">
    <property type="entry name" value="AAA+ ATPASE DOMAIN-CONTAINING PROTEIN-RELATED"/>
    <property type="match status" value="1"/>
</dbReference>
<protein>
    <recommendedName>
        <fullName evidence="3">Nucleoside phosphorylase domain-containing protein</fullName>
    </recommendedName>
</protein>
<evidence type="ECO:0008006" key="3">
    <source>
        <dbReference type="Google" id="ProtNLM"/>
    </source>
</evidence>
<comment type="caution">
    <text evidence="1">The sequence shown here is derived from an EMBL/GenBank/DDBJ whole genome shotgun (WGS) entry which is preliminary data.</text>
</comment>
<name>A0A8J5PJC3_FUSOX</name>
<organism evidence="1 2">
    <name type="scientific">Fusarium oxysporum f. sp. rapae</name>
    <dbReference type="NCBI Taxonomy" id="485398"/>
    <lineage>
        <taxon>Eukaryota</taxon>
        <taxon>Fungi</taxon>
        <taxon>Dikarya</taxon>
        <taxon>Ascomycota</taxon>
        <taxon>Pezizomycotina</taxon>
        <taxon>Sordariomycetes</taxon>
        <taxon>Hypocreomycetidae</taxon>
        <taxon>Hypocreales</taxon>
        <taxon>Nectriaceae</taxon>
        <taxon>Fusarium</taxon>
        <taxon>Fusarium oxysporum species complex</taxon>
    </lineage>
</organism>
<sequence length="148" mass="16229">MEKDADLVHVFDMPGELSDAYRELLPRQADLGKDFTIKSKTFPDTTAGSSKGDAQPPKNRCGFKAAIICALPLEFDAIRSLFDFTWQEHHHHYGKLKGDTNHYVNGRIGDLDVVVLLLSSMGKVSAATAAASLKYSHTELELVLLAGI</sequence>